<dbReference type="Proteomes" id="UP000245926">
    <property type="component" value="Chromosome"/>
</dbReference>
<organism evidence="3 4">
    <name type="scientific">Methylobacterium durans</name>
    <dbReference type="NCBI Taxonomy" id="2202825"/>
    <lineage>
        <taxon>Bacteria</taxon>
        <taxon>Pseudomonadati</taxon>
        <taxon>Pseudomonadota</taxon>
        <taxon>Alphaproteobacteria</taxon>
        <taxon>Hyphomicrobiales</taxon>
        <taxon>Methylobacteriaceae</taxon>
        <taxon>Methylobacterium</taxon>
    </lineage>
</organism>
<dbReference type="AlphaFoldDB" id="A0A2U8W398"/>
<dbReference type="OrthoDB" id="9790710at2"/>
<dbReference type="EMBL" id="CP029550">
    <property type="protein sequence ID" value="AWN40549.1"/>
    <property type="molecule type" value="Genomic_DNA"/>
</dbReference>
<name>A0A2U8W398_9HYPH</name>
<evidence type="ECO:0008006" key="5">
    <source>
        <dbReference type="Google" id="ProtNLM"/>
    </source>
</evidence>
<evidence type="ECO:0000256" key="1">
    <source>
        <dbReference type="ARBA" id="ARBA00022676"/>
    </source>
</evidence>
<dbReference type="PANTHER" id="PTHR12526:SF510">
    <property type="entry name" value="D-INOSITOL 3-PHOSPHATE GLYCOSYLTRANSFERASE"/>
    <property type="match status" value="1"/>
</dbReference>
<dbReference type="KEGG" id="mets:DK389_08410"/>
<keyword evidence="1" id="KW-0328">Glycosyltransferase</keyword>
<dbReference type="Pfam" id="PF13692">
    <property type="entry name" value="Glyco_trans_1_4"/>
    <property type="match status" value="1"/>
</dbReference>
<sequence length="160" mass="16805">MKSEAARPVTDFVSPDAKRRILHVITSLVTGGAERALVRLVALGDRADAVRSMHAFDVDVLSSQAEAFPNCVGEAMAAGVPVVAKDVGDAAEILGGTGWMVPREDPVALVDAMLAAGLAGDRRGRGEAARARIFDHYILDHVVSAYGALYEALIPNRGNA</sequence>
<gene>
    <name evidence="3" type="ORF">DK389_08410</name>
</gene>
<accession>A0A2U8W398</accession>
<evidence type="ECO:0000313" key="3">
    <source>
        <dbReference type="EMBL" id="AWN40549.1"/>
    </source>
</evidence>
<reference evidence="4" key="1">
    <citation type="submission" date="2018-05" db="EMBL/GenBank/DDBJ databases">
        <title>Complete Genome Sequence of Methylobacterium sp. 17SD2-17.</title>
        <authorList>
            <person name="Srinivasan S."/>
        </authorList>
    </citation>
    <scope>NUCLEOTIDE SEQUENCE [LARGE SCALE GENOMIC DNA]</scope>
    <source>
        <strain evidence="4">17SD2-17</strain>
    </source>
</reference>
<keyword evidence="2" id="KW-0808">Transferase</keyword>
<dbReference type="SUPFAM" id="SSF53756">
    <property type="entry name" value="UDP-Glycosyltransferase/glycogen phosphorylase"/>
    <property type="match status" value="1"/>
</dbReference>
<dbReference type="PANTHER" id="PTHR12526">
    <property type="entry name" value="GLYCOSYLTRANSFERASE"/>
    <property type="match status" value="1"/>
</dbReference>
<dbReference type="GO" id="GO:0016757">
    <property type="term" value="F:glycosyltransferase activity"/>
    <property type="evidence" value="ECO:0007669"/>
    <property type="project" value="UniProtKB-KW"/>
</dbReference>
<dbReference type="RefSeq" id="WP_109888788.1">
    <property type="nucleotide sequence ID" value="NZ_CP029550.1"/>
</dbReference>
<evidence type="ECO:0000313" key="4">
    <source>
        <dbReference type="Proteomes" id="UP000245926"/>
    </source>
</evidence>
<proteinExistence type="predicted"/>
<evidence type="ECO:0000256" key="2">
    <source>
        <dbReference type="ARBA" id="ARBA00022679"/>
    </source>
</evidence>
<keyword evidence="4" id="KW-1185">Reference proteome</keyword>
<protein>
    <recommendedName>
        <fullName evidence="5">Glycosyl transferase family 1 domain-containing protein</fullName>
    </recommendedName>
</protein>
<dbReference type="Gene3D" id="3.40.50.2000">
    <property type="entry name" value="Glycogen Phosphorylase B"/>
    <property type="match status" value="2"/>
</dbReference>